<feature type="compositionally biased region" description="Low complexity" evidence="1">
    <location>
        <begin position="43"/>
        <end position="101"/>
    </location>
</feature>
<protein>
    <submittedName>
        <fullName evidence="3">Sterol-binding protein</fullName>
    </submittedName>
</protein>
<dbReference type="PROSITE" id="PS01010">
    <property type="entry name" value="CRISP_2"/>
    <property type="match status" value="1"/>
</dbReference>
<dbReference type="InterPro" id="IPR035940">
    <property type="entry name" value="CAP_sf"/>
</dbReference>
<organism evidence="3 4">
    <name type="scientific">Pichia kluyveri</name>
    <name type="common">Yeast</name>
    <dbReference type="NCBI Taxonomy" id="36015"/>
    <lineage>
        <taxon>Eukaryota</taxon>
        <taxon>Fungi</taxon>
        <taxon>Dikarya</taxon>
        <taxon>Ascomycota</taxon>
        <taxon>Saccharomycotina</taxon>
        <taxon>Pichiomycetes</taxon>
        <taxon>Pichiales</taxon>
        <taxon>Pichiaceae</taxon>
        <taxon>Pichia</taxon>
    </lineage>
</organism>
<dbReference type="AlphaFoldDB" id="A0AAV5R6N1"/>
<dbReference type="GO" id="GO:0005576">
    <property type="term" value="C:extracellular region"/>
    <property type="evidence" value="ECO:0007669"/>
    <property type="project" value="InterPro"/>
</dbReference>
<accession>A0AAV5R6N1</accession>
<evidence type="ECO:0000256" key="1">
    <source>
        <dbReference type="SAM" id="MobiDB-lite"/>
    </source>
</evidence>
<dbReference type="PROSITE" id="PS01009">
    <property type="entry name" value="CRISP_1"/>
    <property type="match status" value="1"/>
</dbReference>
<dbReference type="Proteomes" id="UP001378960">
    <property type="component" value="Unassembled WGS sequence"/>
</dbReference>
<sequence>MRLALLSSLALAIAAPLQVTVIETVVTTVLIDPNTSTTIIQDNVNKNNNNATSTTTAQPDTIATSTTNNTPAPTIIEDTITPTTTQDATTESTISTSTPAATTAAATTAATTTAASGDDNATVLLNAHNAKRSLHNAPALSWDASLAAYAANYASNYDCSGTLTHSGGPYGENLALGYGIEGAVEGWYNEGTNYNYGSSCSVLDHFTQVIWKSTTKLGCAVKSCGDYWGDYVICSYDPPGNYIGQCSSNVEPPQ</sequence>
<keyword evidence="4" id="KW-1185">Reference proteome</keyword>
<feature type="region of interest" description="Disordered" evidence="1">
    <location>
        <begin position="42"/>
        <end position="101"/>
    </location>
</feature>
<dbReference type="SUPFAM" id="SSF55797">
    <property type="entry name" value="PR-1-like"/>
    <property type="match status" value="1"/>
</dbReference>
<dbReference type="EMBL" id="BTGB01000005">
    <property type="protein sequence ID" value="GMM47170.1"/>
    <property type="molecule type" value="Genomic_DNA"/>
</dbReference>
<dbReference type="InterPro" id="IPR014044">
    <property type="entry name" value="CAP_dom"/>
</dbReference>
<proteinExistence type="predicted"/>
<dbReference type="InterPro" id="IPR001283">
    <property type="entry name" value="CRISP-related"/>
</dbReference>
<dbReference type="Pfam" id="PF00188">
    <property type="entry name" value="CAP"/>
    <property type="match status" value="1"/>
</dbReference>
<dbReference type="SMART" id="SM00198">
    <property type="entry name" value="SCP"/>
    <property type="match status" value="1"/>
</dbReference>
<feature type="domain" description="SCP" evidence="2">
    <location>
        <begin position="119"/>
        <end position="244"/>
    </location>
</feature>
<dbReference type="PRINTS" id="PR00837">
    <property type="entry name" value="V5TPXLIKE"/>
</dbReference>
<dbReference type="InterPro" id="IPR018244">
    <property type="entry name" value="Allrgn_V5/Tpx1_CS"/>
</dbReference>
<comment type="caution">
    <text evidence="3">The sequence shown here is derived from an EMBL/GenBank/DDBJ whole genome shotgun (WGS) entry which is preliminary data.</text>
</comment>
<dbReference type="Gene3D" id="3.40.33.10">
    <property type="entry name" value="CAP"/>
    <property type="match status" value="1"/>
</dbReference>
<evidence type="ECO:0000313" key="3">
    <source>
        <dbReference type="EMBL" id="GMM47170.1"/>
    </source>
</evidence>
<reference evidence="3 4" key="1">
    <citation type="journal article" date="2023" name="Elife">
        <title>Identification of key yeast species and microbe-microbe interactions impacting larval growth of Drosophila in the wild.</title>
        <authorList>
            <person name="Mure A."/>
            <person name="Sugiura Y."/>
            <person name="Maeda R."/>
            <person name="Honda K."/>
            <person name="Sakurai N."/>
            <person name="Takahashi Y."/>
            <person name="Watada M."/>
            <person name="Katoh T."/>
            <person name="Gotoh A."/>
            <person name="Gotoh Y."/>
            <person name="Taniguchi I."/>
            <person name="Nakamura K."/>
            <person name="Hayashi T."/>
            <person name="Katayama T."/>
            <person name="Uemura T."/>
            <person name="Hattori Y."/>
        </authorList>
    </citation>
    <scope>NUCLEOTIDE SEQUENCE [LARGE SCALE GENOMIC DNA]</scope>
    <source>
        <strain evidence="3 4">PK-24</strain>
    </source>
</reference>
<evidence type="ECO:0000259" key="2">
    <source>
        <dbReference type="SMART" id="SM00198"/>
    </source>
</evidence>
<gene>
    <name evidence="3" type="ORF">DAPK24_037450</name>
</gene>
<evidence type="ECO:0000313" key="4">
    <source>
        <dbReference type="Proteomes" id="UP001378960"/>
    </source>
</evidence>
<name>A0AAV5R6N1_PICKL</name>
<dbReference type="PANTHER" id="PTHR10334">
    <property type="entry name" value="CYSTEINE-RICH SECRETORY PROTEIN-RELATED"/>
    <property type="match status" value="1"/>
</dbReference>